<accession>A0A1G8FSG9</accession>
<protein>
    <submittedName>
        <fullName evidence="5">Putative thioredoxin</fullName>
    </submittedName>
</protein>
<feature type="region of interest" description="Disordered" evidence="3">
    <location>
        <begin position="28"/>
        <end position="52"/>
    </location>
</feature>
<comment type="similarity">
    <text evidence="1">Belongs to the thioredoxin family.</text>
</comment>
<evidence type="ECO:0000256" key="1">
    <source>
        <dbReference type="ARBA" id="ARBA00008987"/>
    </source>
</evidence>
<feature type="domain" description="Thioredoxin" evidence="4">
    <location>
        <begin position="43"/>
        <end position="166"/>
    </location>
</feature>
<dbReference type="OrthoDB" id="5181746at2"/>
<keyword evidence="6" id="KW-1185">Reference proteome</keyword>
<organism evidence="5 6">
    <name type="scientific">Arthrobacter subterraneus</name>
    <dbReference type="NCBI Taxonomy" id="335973"/>
    <lineage>
        <taxon>Bacteria</taxon>
        <taxon>Bacillati</taxon>
        <taxon>Actinomycetota</taxon>
        <taxon>Actinomycetes</taxon>
        <taxon>Micrococcales</taxon>
        <taxon>Micrococcaceae</taxon>
        <taxon>Arthrobacter</taxon>
    </lineage>
</organism>
<evidence type="ECO:0000259" key="4">
    <source>
        <dbReference type="PROSITE" id="PS51352"/>
    </source>
</evidence>
<dbReference type="InterPro" id="IPR011990">
    <property type="entry name" value="TPR-like_helical_dom_sf"/>
</dbReference>
<dbReference type="InterPro" id="IPR013766">
    <property type="entry name" value="Thioredoxin_domain"/>
</dbReference>
<evidence type="ECO:0000313" key="6">
    <source>
        <dbReference type="Proteomes" id="UP000199258"/>
    </source>
</evidence>
<evidence type="ECO:0000313" key="5">
    <source>
        <dbReference type="EMBL" id="SDH84866.1"/>
    </source>
</evidence>
<dbReference type="PANTHER" id="PTHR45663">
    <property type="entry name" value="GEO12009P1"/>
    <property type="match status" value="1"/>
</dbReference>
<dbReference type="GO" id="GO:0005737">
    <property type="term" value="C:cytoplasm"/>
    <property type="evidence" value="ECO:0007669"/>
    <property type="project" value="TreeGrafter"/>
</dbReference>
<sequence>MSTPNTPGGPAPSSMNLRGAVDLSALKSRAQSANAPAGAQGGPGAANPAPAAAAPGSSPYIVDVTEQVFPQLVQLSAQVPVIVALGASWSDQSAQVLSVLEAIAVEQAGRILLARVDFETQPGIAQAFQAQGVPTVVGVLKGQPVPLFEGVLAEPQIRTYVDELLKVAQANGVSGSLNDAPAGEPDTAGEPAEAPLPPLHQEAFDAIEAGNYEAAAAAYRKALAEQPADADAKAGLAQVQLMQRLQDADATAVRTAAAESPDSLDAQLAVADLDLSGGHVEDAFARLTTFIARAVGEEREAARVRLLELFDIIGPTDPRVNKARSALARALF</sequence>
<dbReference type="Pfam" id="PF14561">
    <property type="entry name" value="TPR_20"/>
    <property type="match status" value="1"/>
</dbReference>
<proteinExistence type="inferred from homology"/>
<dbReference type="GO" id="GO:0006950">
    <property type="term" value="P:response to stress"/>
    <property type="evidence" value="ECO:0007669"/>
    <property type="project" value="UniProtKB-ARBA"/>
</dbReference>
<dbReference type="CDD" id="cd02956">
    <property type="entry name" value="ybbN"/>
    <property type="match status" value="1"/>
</dbReference>
<keyword evidence="2" id="KW-0676">Redox-active center</keyword>
<dbReference type="Gene3D" id="3.40.30.10">
    <property type="entry name" value="Glutaredoxin"/>
    <property type="match status" value="1"/>
</dbReference>
<name>A0A1G8FSG9_9MICC</name>
<dbReference type="Proteomes" id="UP000199258">
    <property type="component" value="Unassembled WGS sequence"/>
</dbReference>
<dbReference type="Pfam" id="PF00085">
    <property type="entry name" value="Thioredoxin"/>
    <property type="match status" value="1"/>
</dbReference>
<evidence type="ECO:0000256" key="2">
    <source>
        <dbReference type="ARBA" id="ARBA00023284"/>
    </source>
</evidence>
<dbReference type="PANTHER" id="PTHR45663:SF11">
    <property type="entry name" value="GEO12009P1"/>
    <property type="match status" value="1"/>
</dbReference>
<dbReference type="SUPFAM" id="SSF48452">
    <property type="entry name" value="TPR-like"/>
    <property type="match status" value="1"/>
</dbReference>
<reference evidence="5 6" key="1">
    <citation type="submission" date="2016-10" db="EMBL/GenBank/DDBJ databases">
        <authorList>
            <person name="de Groot N.N."/>
        </authorList>
    </citation>
    <scope>NUCLEOTIDE SEQUENCE [LARGE SCALE GENOMIC DNA]</scope>
    <source>
        <strain evidence="5 6">NP_1H</strain>
    </source>
</reference>
<feature type="region of interest" description="Disordered" evidence="3">
    <location>
        <begin position="176"/>
        <end position="196"/>
    </location>
</feature>
<dbReference type="Gene3D" id="1.25.40.10">
    <property type="entry name" value="Tetratricopeptide repeat domain"/>
    <property type="match status" value="1"/>
</dbReference>
<dbReference type="InterPro" id="IPR036249">
    <property type="entry name" value="Thioredoxin-like_sf"/>
</dbReference>
<dbReference type="GO" id="GO:0015035">
    <property type="term" value="F:protein-disulfide reductase activity"/>
    <property type="evidence" value="ECO:0007669"/>
    <property type="project" value="TreeGrafter"/>
</dbReference>
<dbReference type="EMBL" id="FNDT01000003">
    <property type="protein sequence ID" value="SDH84866.1"/>
    <property type="molecule type" value="Genomic_DNA"/>
</dbReference>
<dbReference type="PROSITE" id="PS51352">
    <property type="entry name" value="THIOREDOXIN_2"/>
    <property type="match status" value="1"/>
</dbReference>
<dbReference type="AlphaFoldDB" id="A0A1G8FSG9"/>
<gene>
    <name evidence="5" type="ORF">SAMN04488693_103170</name>
</gene>
<dbReference type="SUPFAM" id="SSF52833">
    <property type="entry name" value="Thioredoxin-like"/>
    <property type="match status" value="1"/>
</dbReference>
<dbReference type="STRING" id="335973.SAMN04488693_103170"/>
<dbReference type="RefSeq" id="WP_090585070.1">
    <property type="nucleotide sequence ID" value="NZ_FNDT01000003.1"/>
</dbReference>
<evidence type="ECO:0000256" key="3">
    <source>
        <dbReference type="SAM" id="MobiDB-lite"/>
    </source>
</evidence>